<proteinExistence type="predicted"/>
<dbReference type="RefSeq" id="WP_027271887.1">
    <property type="nucleotide sequence ID" value="NZ_CAAAJE010000026.1"/>
</dbReference>
<dbReference type="AlphaFoldDB" id="A0A0W0YFC0"/>
<evidence type="ECO:0000256" key="2">
    <source>
        <dbReference type="SAM" id="Phobius"/>
    </source>
</evidence>
<organism evidence="3 4">
    <name type="scientific">Legionella sainthelensi</name>
    <dbReference type="NCBI Taxonomy" id="28087"/>
    <lineage>
        <taxon>Bacteria</taxon>
        <taxon>Pseudomonadati</taxon>
        <taxon>Pseudomonadota</taxon>
        <taxon>Gammaproteobacteria</taxon>
        <taxon>Legionellales</taxon>
        <taxon>Legionellaceae</taxon>
        <taxon>Legionella</taxon>
    </lineage>
</organism>
<accession>A0A0W0YFC0</accession>
<evidence type="ECO:0000313" key="3">
    <source>
        <dbReference type="EMBL" id="KTD55490.1"/>
    </source>
</evidence>
<evidence type="ECO:0000313" key="4">
    <source>
        <dbReference type="Proteomes" id="UP000054621"/>
    </source>
</evidence>
<keyword evidence="2" id="KW-1133">Transmembrane helix</keyword>
<keyword evidence="2" id="KW-0812">Transmembrane</keyword>
<keyword evidence="2" id="KW-0472">Membrane</keyword>
<dbReference type="SUPFAM" id="SSF56219">
    <property type="entry name" value="DNase I-like"/>
    <property type="match status" value="1"/>
</dbReference>
<feature type="compositionally biased region" description="Polar residues" evidence="1">
    <location>
        <begin position="909"/>
        <end position="928"/>
    </location>
</feature>
<dbReference type="PATRIC" id="fig|28087.4.peg.2528"/>
<dbReference type="eggNOG" id="ENOG5031TUR">
    <property type="taxonomic scope" value="Bacteria"/>
</dbReference>
<reference evidence="3 4" key="1">
    <citation type="submission" date="2015-11" db="EMBL/GenBank/DDBJ databases">
        <title>Genomic analysis of 38 Legionella species identifies large and diverse effector repertoires.</title>
        <authorList>
            <person name="Burstein D."/>
            <person name="Amaro F."/>
            <person name="Zusman T."/>
            <person name="Lifshitz Z."/>
            <person name="Cohen O."/>
            <person name="Gilbert J.A."/>
            <person name="Pupko T."/>
            <person name="Shuman H.A."/>
            <person name="Segal G."/>
        </authorList>
    </citation>
    <scope>NUCLEOTIDE SEQUENCE [LARGE SCALE GENOMIC DNA]</scope>
    <source>
        <strain evidence="3 4">Mt.St.Helens-4</strain>
    </source>
</reference>
<evidence type="ECO:0000256" key="1">
    <source>
        <dbReference type="SAM" id="MobiDB-lite"/>
    </source>
</evidence>
<dbReference type="InterPro" id="IPR036691">
    <property type="entry name" value="Endo/exonu/phosph_ase_sf"/>
</dbReference>
<feature type="compositionally biased region" description="Basic and acidic residues" evidence="1">
    <location>
        <begin position="929"/>
        <end position="939"/>
    </location>
</feature>
<gene>
    <name evidence="3" type="ORF">Lsai_2349</name>
</gene>
<feature type="transmembrane region" description="Helical" evidence="2">
    <location>
        <begin position="684"/>
        <end position="703"/>
    </location>
</feature>
<sequence>MTKLFVCSFDSDGCNEISKRMKVFVDVCKEAEQNTLTSDHEFQAFHAPIRHASYNVAITGPFCMRNSDPYDHSDFNSRLTEILGPKDAERWHEQRAKRTQAKIIAAANNGIPLFNLQESAPGFVQDTLNELNKLNSGAYKEVSFLFNNNPGRLQHNLAIIYNSQELTPIGDPFCRTENTRVIGQAFKKINPATGQAQYFVMQNIHGYHFDKTKDGENVLKKLFELPEFIKRNIEDALKKENNDRLPDYDVCLTGDTNCRRPPTDDEFKYIGKNTATAAPQNATYFDDVYRVDYTDGAFFVTYKNGERIPTAPQIVNPKTLGAHGTPVNEIKVSAHQALKNNHFQEFPFANQYSLNNFQQRFNELNIQGCGIIYEKNDYNVCRIKITSKEDISSQLEEAFKYVEKIKTHTGFKYNIYPNEEITQLKIEKRELLKFTMRSELINLVTQGDKEQLTSTIKAWLESYPDLLQETLEVNTADINQDIFLNASTTQNFNLGEAWGNNPDSPFPLAPSISAILNYAAYQVGIINFSDLNKYTPQQKFDYISSNINDKKLADKDKQLFANLYVDYSQETRNNYLNGALHFVQSLKTSLVPPLRMEDLALDKHSERRRRGERKFANESKNYNQEKENIIKELNSFKECYQSNLTELKNYTTRNAKINIAVGAIAVLVGGSAIAAVLLTLPFSLPAIIGVSLLGFAVAMAVLTTSARARTFLKGASSLQKLVNFLERSVTHKIELLEQSEKEALKINNSIKDKMEHIVKLENDARLVDELTKIKDAEKKITSHMSKEEQVRIRMDALNKQAHDEVIAIQGLLIYVGEGRGDYIEQELKNAKNRLDKLPKEVQFHLQNYLYERDPQKNMQLEVGFNKLLGANKQIETLSSQQEECRWVSNKGKESVCSFRMFSQNNANELSPAQASGQNNIQKEQNTVKNNDEQNPKESRISPILP</sequence>
<comment type="caution">
    <text evidence="3">The sequence shown here is derived from an EMBL/GenBank/DDBJ whole genome shotgun (WGS) entry which is preliminary data.</text>
</comment>
<dbReference type="Proteomes" id="UP000054621">
    <property type="component" value="Unassembled WGS sequence"/>
</dbReference>
<name>A0A0W0YFC0_9GAMM</name>
<feature type="region of interest" description="Disordered" evidence="1">
    <location>
        <begin position="909"/>
        <end position="945"/>
    </location>
</feature>
<dbReference type="EMBL" id="LNYV01000035">
    <property type="protein sequence ID" value="KTD55490.1"/>
    <property type="molecule type" value="Genomic_DNA"/>
</dbReference>
<protein>
    <submittedName>
        <fullName evidence="3">Uncharacterized protein</fullName>
    </submittedName>
</protein>
<feature type="transmembrane region" description="Helical" evidence="2">
    <location>
        <begin position="657"/>
        <end position="678"/>
    </location>
</feature>